<reference evidence="3" key="1">
    <citation type="submission" date="2021-12" db="EMBL/GenBank/DDBJ databases">
        <title>Discovery of the Pendulisporaceae a myxobacterial family with distinct sporulation behavior and unique specialized metabolism.</title>
        <authorList>
            <person name="Garcia R."/>
            <person name="Popoff A."/>
            <person name="Bader C.D."/>
            <person name="Loehr J."/>
            <person name="Walesch S."/>
            <person name="Walt C."/>
            <person name="Boldt J."/>
            <person name="Bunk B."/>
            <person name="Haeckl F.J.F.P.J."/>
            <person name="Gunesch A.P."/>
            <person name="Birkelbach J."/>
            <person name="Nuebel U."/>
            <person name="Pietschmann T."/>
            <person name="Bach T."/>
            <person name="Mueller R."/>
        </authorList>
    </citation>
    <scope>NUCLEOTIDE SEQUENCE</scope>
    <source>
        <strain evidence="3">MSr11367</strain>
    </source>
</reference>
<keyword evidence="2" id="KW-0732">Signal</keyword>
<feature type="compositionally biased region" description="Pro residues" evidence="1">
    <location>
        <begin position="132"/>
        <end position="152"/>
    </location>
</feature>
<evidence type="ECO:0000313" key="4">
    <source>
        <dbReference type="Proteomes" id="UP001374803"/>
    </source>
</evidence>
<dbReference type="EMBL" id="CP089983">
    <property type="protein sequence ID" value="WXB04468.1"/>
    <property type="molecule type" value="Genomic_DNA"/>
</dbReference>
<sequence>MVSALVSLIARALRGVLPGMACAGIALGSSTADAATPTVTWWVDPSSCPEWSTPLARQIALACEAAGHACDVSADQGTRRIALQCGDEEHWTLEAHDERGTGLWHIEVRGDNDERLRTAALWVARSEGTLSNPPPPAPKPPPPSPPETPRPAPFAENGRKPGGLAMGVRGLYWPHDQARDGALWGYGLGLRVLDSGNALRFLPQSITPYISVAFDFARGGDRDARGFNARLGGGAMWHPSGIRNIFGLSLEAGASWGYSTYDTTLSLVGGPSGRGSNDDIFVHAFGGVHLEAPTGGSIRPYASLLLGGIIPNRILGTAVGVLEIGCRWAAW</sequence>
<dbReference type="RefSeq" id="WP_394834110.1">
    <property type="nucleotide sequence ID" value="NZ_CP089929.1"/>
</dbReference>
<evidence type="ECO:0000256" key="1">
    <source>
        <dbReference type="SAM" id="MobiDB-lite"/>
    </source>
</evidence>
<keyword evidence="4" id="KW-1185">Reference proteome</keyword>
<gene>
    <name evidence="3" type="ORF">LVJ94_47150</name>
</gene>
<dbReference type="Proteomes" id="UP001374803">
    <property type="component" value="Chromosome"/>
</dbReference>
<feature type="chain" id="PRO_5047392962" evidence="2">
    <location>
        <begin position="35"/>
        <end position="331"/>
    </location>
</feature>
<feature type="signal peptide" evidence="2">
    <location>
        <begin position="1"/>
        <end position="34"/>
    </location>
</feature>
<proteinExistence type="predicted"/>
<feature type="region of interest" description="Disordered" evidence="1">
    <location>
        <begin position="126"/>
        <end position="160"/>
    </location>
</feature>
<name>A0ABZ2L3A9_9BACT</name>
<evidence type="ECO:0000313" key="3">
    <source>
        <dbReference type="EMBL" id="WXB04468.1"/>
    </source>
</evidence>
<organism evidence="3 4">
    <name type="scientific">Pendulispora rubella</name>
    <dbReference type="NCBI Taxonomy" id="2741070"/>
    <lineage>
        <taxon>Bacteria</taxon>
        <taxon>Pseudomonadati</taxon>
        <taxon>Myxococcota</taxon>
        <taxon>Myxococcia</taxon>
        <taxon>Myxococcales</taxon>
        <taxon>Sorangiineae</taxon>
        <taxon>Pendulisporaceae</taxon>
        <taxon>Pendulispora</taxon>
    </lineage>
</organism>
<protein>
    <submittedName>
        <fullName evidence="3">Uncharacterized protein</fullName>
    </submittedName>
</protein>
<accession>A0ABZ2L3A9</accession>
<evidence type="ECO:0000256" key="2">
    <source>
        <dbReference type="SAM" id="SignalP"/>
    </source>
</evidence>